<dbReference type="GO" id="GO:0006457">
    <property type="term" value="P:protein folding"/>
    <property type="evidence" value="ECO:0007669"/>
    <property type="project" value="InterPro"/>
</dbReference>
<name>A0A812THJ9_9DINO</name>
<keyword evidence="1" id="KW-0143">Chaperone</keyword>
<reference evidence="3" key="1">
    <citation type="submission" date="2021-02" db="EMBL/GenBank/DDBJ databases">
        <authorList>
            <person name="Dougan E. K."/>
            <person name="Rhodes N."/>
            <person name="Thang M."/>
            <person name="Chan C."/>
        </authorList>
    </citation>
    <scope>NUCLEOTIDE SEQUENCE</scope>
</reference>
<evidence type="ECO:0000256" key="1">
    <source>
        <dbReference type="ARBA" id="ARBA00023186"/>
    </source>
</evidence>
<dbReference type="Proteomes" id="UP000601435">
    <property type="component" value="Unassembled WGS sequence"/>
</dbReference>
<dbReference type="EMBL" id="CAJNJA010024480">
    <property type="protein sequence ID" value="CAE7527177.1"/>
    <property type="molecule type" value="Genomic_DNA"/>
</dbReference>
<comment type="caution">
    <text evidence="3">The sequence shown here is derived from an EMBL/GenBank/DDBJ whole genome shotgun (WGS) entry which is preliminary data.</text>
</comment>
<organism evidence="3 4">
    <name type="scientific">Symbiodinium necroappetens</name>
    <dbReference type="NCBI Taxonomy" id="1628268"/>
    <lineage>
        <taxon>Eukaryota</taxon>
        <taxon>Sar</taxon>
        <taxon>Alveolata</taxon>
        <taxon>Dinophyceae</taxon>
        <taxon>Suessiales</taxon>
        <taxon>Symbiodiniaceae</taxon>
        <taxon>Symbiodinium</taxon>
    </lineage>
</organism>
<dbReference type="GO" id="GO:0051087">
    <property type="term" value="F:protein-folding chaperone binding"/>
    <property type="evidence" value="ECO:0007669"/>
    <property type="project" value="InterPro"/>
</dbReference>
<dbReference type="GO" id="GO:0000774">
    <property type="term" value="F:adenyl-nucleotide exchange factor activity"/>
    <property type="evidence" value="ECO:0007669"/>
    <property type="project" value="InterPro"/>
</dbReference>
<accession>A0A812THJ9</accession>
<gene>
    <name evidence="3" type="primary">grpE</name>
    <name evidence="3" type="ORF">SNEC2469_LOCUS15120</name>
</gene>
<dbReference type="GO" id="GO:0051082">
    <property type="term" value="F:unfolded protein binding"/>
    <property type="evidence" value="ECO:0007669"/>
    <property type="project" value="TreeGrafter"/>
</dbReference>
<dbReference type="PRINTS" id="PR00773">
    <property type="entry name" value="GRPEPROTEIN"/>
</dbReference>
<protein>
    <submittedName>
        <fullName evidence="3">GrpE protein</fullName>
    </submittedName>
</protein>
<evidence type="ECO:0000313" key="4">
    <source>
        <dbReference type="Proteomes" id="UP000601435"/>
    </source>
</evidence>
<dbReference type="InterPro" id="IPR009012">
    <property type="entry name" value="GrpE_head"/>
</dbReference>
<dbReference type="AlphaFoldDB" id="A0A812THJ9"/>
<sequence>MPAPVAKNRNCDVHSILIQSDPTTDNHHFCSSVVIMAQFAHQSCDSASQNQNCIRAMTLAARFSGAKGSASSRGLWSGSASLRTRAAKICLAVAISWGSGLPFAGSAGRCQPRANRSGAGRAAEDTMGELFTKYYRLQEVNRNLEADTKVAVVSELLEVLDDLERGASQDGSTGGVSTLRSLADKFQSRLESLGFERIKAMGAVFDPAEHEAASQRAAEGQAEGTVCEELRSGWKLSDRIVRPSVVIVAS</sequence>
<dbReference type="PANTHER" id="PTHR21237">
    <property type="entry name" value="GRPE PROTEIN"/>
    <property type="match status" value="1"/>
</dbReference>
<dbReference type="OrthoDB" id="419514at2759"/>
<dbReference type="Gene3D" id="2.30.22.10">
    <property type="entry name" value="Head domain of nucleotide exchange factor GrpE"/>
    <property type="match status" value="1"/>
</dbReference>
<keyword evidence="4" id="KW-1185">Reference proteome</keyword>
<dbReference type="Pfam" id="PF01025">
    <property type="entry name" value="GrpE"/>
    <property type="match status" value="1"/>
</dbReference>
<proteinExistence type="inferred from homology"/>
<dbReference type="SUPFAM" id="SSF51064">
    <property type="entry name" value="Head domain of nucleotide exchange factor GrpE"/>
    <property type="match status" value="1"/>
</dbReference>
<comment type="similarity">
    <text evidence="2">Belongs to the GrpE family.</text>
</comment>
<dbReference type="GO" id="GO:0042803">
    <property type="term" value="F:protein homodimerization activity"/>
    <property type="evidence" value="ECO:0007669"/>
    <property type="project" value="InterPro"/>
</dbReference>
<evidence type="ECO:0000256" key="2">
    <source>
        <dbReference type="RuleBase" id="RU004478"/>
    </source>
</evidence>
<evidence type="ECO:0000313" key="3">
    <source>
        <dbReference type="EMBL" id="CAE7527177.1"/>
    </source>
</evidence>
<dbReference type="PANTHER" id="PTHR21237:SF23">
    <property type="entry name" value="GRPE PROTEIN HOMOLOG, MITOCHONDRIAL"/>
    <property type="match status" value="1"/>
</dbReference>
<dbReference type="InterPro" id="IPR000740">
    <property type="entry name" value="GrpE"/>
</dbReference>